<dbReference type="Proteomes" id="UP000431304">
    <property type="component" value="Unassembled WGS sequence"/>
</dbReference>
<dbReference type="InterPro" id="IPR001789">
    <property type="entry name" value="Sig_transdc_resp-reg_receiver"/>
</dbReference>
<keyword evidence="2 4" id="KW-0597">Phosphoprotein</keyword>
<name>A0A844E2T5_EUBRA</name>
<dbReference type="PANTHER" id="PTHR44591">
    <property type="entry name" value="STRESS RESPONSE REGULATOR PROTEIN 1"/>
    <property type="match status" value="1"/>
</dbReference>
<comment type="caution">
    <text evidence="6">The sequence shown here is derived from an EMBL/GenBank/DDBJ whole genome shotgun (WGS) entry which is preliminary data.</text>
</comment>
<dbReference type="AlphaFoldDB" id="A0A844E2T5"/>
<feature type="modified residue" description="4-aspartylphosphate" evidence="4">
    <location>
        <position position="52"/>
    </location>
</feature>
<dbReference type="SUPFAM" id="SSF52172">
    <property type="entry name" value="CheY-like"/>
    <property type="match status" value="2"/>
</dbReference>
<dbReference type="InterPro" id="IPR050595">
    <property type="entry name" value="Bact_response_regulator"/>
</dbReference>
<dbReference type="InterPro" id="IPR011006">
    <property type="entry name" value="CheY-like_superfamily"/>
</dbReference>
<evidence type="ECO:0000256" key="1">
    <source>
        <dbReference type="ARBA" id="ARBA00018672"/>
    </source>
</evidence>
<comment type="function">
    <text evidence="3">May play the central regulatory role in sporulation. It may be an element of the effector pathway responsible for the activation of sporulation genes in response to nutritional stress. Spo0A may act in concert with spo0H (a sigma factor) to control the expression of some genes that are critical to the sporulation process.</text>
</comment>
<proteinExistence type="predicted"/>
<evidence type="ECO:0000256" key="4">
    <source>
        <dbReference type="PROSITE-ProRule" id="PRU00169"/>
    </source>
</evidence>
<dbReference type="GO" id="GO:0000160">
    <property type="term" value="P:phosphorelay signal transduction system"/>
    <property type="evidence" value="ECO:0007669"/>
    <property type="project" value="InterPro"/>
</dbReference>
<protein>
    <recommendedName>
        <fullName evidence="1">Stage 0 sporulation protein A homolog</fullName>
    </recommendedName>
</protein>
<dbReference type="RefSeq" id="WP_129899196.1">
    <property type="nucleotide sequence ID" value="NZ_RCYH01000002.1"/>
</dbReference>
<evidence type="ECO:0000259" key="5">
    <source>
        <dbReference type="PROSITE" id="PS50110"/>
    </source>
</evidence>
<dbReference type="SMART" id="SM00448">
    <property type="entry name" value="REC"/>
    <property type="match status" value="2"/>
</dbReference>
<sequence>MRKILLVDNDITFIWGLKKYLQRRGYAVETAATLAEAREMIKQEAPLLICSDLCLPDGSGLELLAEVRTCNKDTPFIIASCYEKDDYEQEALQHGVTICMDKIKSALLKDKLVEYAYKELSEEQPPTFHKLLYLHTDNSKAEVLRAAMLQKGFNLILVNSLREAKHRLLEDKEIELILCDLSLPDGTALELFHDIRRISEKFKVNNPPIKLLPFFILTASTDLATEYQYRHEGVSDYITAPVNIPELIRRILFFVE</sequence>
<organism evidence="6 7">
    <name type="scientific">Eubacterium ramulus</name>
    <dbReference type="NCBI Taxonomy" id="39490"/>
    <lineage>
        <taxon>Bacteria</taxon>
        <taxon>Bacillati</taxon>
        <taxon>Bacillota</taxon>
        <taxon>Clostridia</taxon>
        <taxon>Eubacteriales</taxon>
        <taxon>Eubacteriaceae</taxon>
        <taxon>Eubacterium</taxon>
    </lineage>
</organism>
<evidence type="ECO:0000313" key="6">
    <source>
        <dbReference type="EMBL" id="MSD15914.1"/>
    </source>
</evidence>
<dbReference type="PROSITE" id="PS50110">
    <property type="entry name" value="RESPONSE_REGULATORY"/>
    <property type="match status" value="2"/>
</dbReference>
<feature type="domain" description="Response regulatory" evidence="5">
    <location>
        <begin position="3"/>
        <end position="117"/>
    </location>
</feature>
<dbReference type="Pfam" id="PF00072">
    <property type="entry name" value="Response_reg"/>
    <property type="match status" value="2"/>
</dbReference>
<dbReference type="PANTHER" id="PTHR44591:SF19">
    <property type="entry name" value="TWO-COMPONENT RESPONSE REGULATOR-RELATED"/>
    <property type="match status" value="1"/>
</dbReference>
<reference evidence="6 7" key="1">
    <citation type="journal article" date="2019" name="Nat. Med.">
        <title>A library of human gut bacterial isolates paired with longitudinal multiomics data enables mechanistic microbiome research.</title>
        <authorList>
            <person name="Poyet M."/>
            <person name="Groussin M."/>
            <person name="Gibbons S.M."/>
            <person name="Avila-Pacheco J."/>
            <person name="Jiang X."/>
            <person name="Kearney S.M."/>
            <person name="Perrotta A.R."/>
            <person name="Berdy B."/>
            <person name="Zhao S."/>
            <person name="Lieberman T.D."/>
            <person name="Swanson P.K."/>
            <person name="Smith M."/>
            <person name="Roesemann S."/>
            <person name="Alexander J.E."/>
            <person name="Rich S.A."/>
            <person name="Livny J."/>
            <person name="Vlamakis H."/>
            <person name="Clish C."/>
            <person name="Bullock K."/>
            <person name="Deik A."/>
            <person name="Scott J."/>
            <person name="Pierce K.A."/>
            <person name="Xavier R.J."/>
            <person name="Alm E.J."/>
        </authorList>
    </citation>
    <scope>NUCLEOTIDE SEQUENCE [LARGE SCALE GENOMIC DNA]</scope>
    <source>
        <strain evidence="6 7">BIOML-A3</strain>
    </source>
</reference>
<evidence type="ECO:0000313" key="7">
    <source>
        <dbReference type="Proteomes" id="UP000431304"/>
    </source>
</evidence>
<accession>A0A844E2T5</accession>
<evidence type="ECO:0000256" key="2">
    <source>
        <dbReference type="ARBA" id="ARBA00022553"/>
    </source>
</evidence>
<feature type="domain" description="Response regulatory" evidence="5">
    <location>
        <begin position="130"/>
        <end position="255"/>
    </location>
</feature>
<gene>
    <name evidence="6" type="ORF">GKE72_07465</name>
</gene>
<dbReference type="Gene3D" id="3.40.50.2300">
    <property type="match status" value="2"/>
</dbReference>
<feature type="modified residue" description="4-aspartylphosphate" evidence="4">
    <location>
        <position position="180"/>
    </location>
</feature>
<dbReference type="EMBL" id="WKRA01000009">
    <property type="protein sequence ID" value="MSD15914.1"/>
    <property type="molecule type" value="Genomic_DNA"/>
</dbReference>
<dbReference type="CDD" id="cd00156">
    <property type="entry name" value="REC"/>
    <property type="match status" value="1"/>
</dbReference>
<evidence type="ECO:0000256" key="3">
    <source>
        <dbReference type="ARBA" id="ARBA00024867"/>
    </source>
</evidence>